<dbReference type="GO" id="GO:0030001">
    <property type="term" value="P:metal ion transport"/>
    <property type="evidence" value="ECO:0007669"/>
    <property type="project" value="InterPro"/>
</dbReference>
<evidence type="ECO:0000256" key="1">
    <source>
        <dbReference type="ARBA" id="ARBA00004196"/>
    </source>
</evidence>
<dbReference type="Gene3D" id="3.40.50.1980">
    <property type="entry name" value="Nitrogenase molybdenum iron protein domain"/>
    <property type="match status" value="3"/>
</dbReference>
<reference evidence="8" key="1">
    <citation type="submission" date="2016-03" db="EMBL/GenBank/DDBJ databases">
        <title>Complete genome sequence of the type strain Actinoalloteichus hymeniacidonis DSM 45092.</title>
        <authorList>
            <person name="Schaffert L."/>
            <person name="Albersmeier A."/>
            <person name="Winkler A."/>
            <person name="Kalinowski J."/>
            <person name="Zotchev S."/>
            <person name="Ruckert C."/>
        </authorList>
    </citation>
    <scope>NUCLEOTIDE SEQUENCE [LARGE SCALE GENOMIC DNA]</scope>
    <source>
        <strain evidence="8">HPA177(T) (DSM 45092(T))</strain>
    </source>
</reference>
<keyword evidence="2" id="KW-0813">Transport</keyword>
<dbReference type="Proteomes" id="UP000095210">
    <property type="component" value="Chromosome"/>
</dbReference>
<evidence type="ECO:0000256" key="4">
    <source>
        <dbReference type="ARBA" id="ARBA00022729"/>
    </source>
</evidence>
<feature type="region of interest" description="Disordered" evidence="5">
    <location>
        <begin position="130"/>
        <end position="199"/>
    </location>
</feature>
<dbReference type="AlphaFoldDB" id="A0AAC9HKX9"/>
<dbReference type="Pfam" id="PF01297">
    <property type="entry name" value="ZnuA"/>
    <property type="match status" value="1"/>
</dbReference>
<comment type="subcellular location">
    <subcellularLocation>
        <location evidence="1">Cell envelope</location>
    </subcellularLocation>
</comment>
<accession>A0AAC9HKX9</accession>
<evidence type="ECO:0000313" key="7">
    <source>
        <dbReference type="EMBL" id="AOS61223.1"/>
    </source>
</evidence>
<keyword evidence="8" id="KW-1185">Reference proteome</keyword>
<evidence type="ECO:0000256" key="5">
    <source>
        <dbReference type="SAM" id="MobiDB-lite"/>
    </source>
</evidence>
<dbReference type="EMBL" id="CP014859">
    <property type="protein sequence ID" value="AOS61223.1"/>
    <property type="molecule type" value="Genomic_DNA"/>
</dbReference>
<dbReference type="GO" id="GO:0030313">
    <property type="term" value="C:cell envelope"/>
    <property type="evidence" value="ECO:0007669"/>
    <property type="project" value="UniProtKB-SubCell"/>
</dbReference>
<proteinExistence type="predicted"/>
<protein>
    <submittedName>
        <fullName evidence="7">ABC-type Zn2+ transport system, periplasmic component/surface adhesin</fullName>
    </submittedName>
</protein>
<dbReference type="RefSeq" id="WP_069846111.1">
    <property type="nucleotide sequence ID" value="NZ_CP014859.1"/>
</dbReference>
<feature type="signal peptide" evidence="6">
    <location>
        <begin position="1"/>
        <end position="23"/>
    </location>
</feature>
<gene>
    <name evidence="7" type="ORF">TL08_01920</name>
</gene>
<dbReference type="SUPFAM" id="SSF53807">
    <property type="entry name" value="Helical backbone' metal receptor"/>
    <property type="match status" value="1"/>
</dbReference>
<name>A0AAC9HKX9_9PSEU</name>
<dbReference type="PANTHER" id="PTHR42953:SF1">
    <property type="entry name" value="METAL-BINDING PROTEIN HI_0362-RELATED"/>
    <property type="match status" value="1"/>
</dbReference>
<feature type="chain" id="PRO_5042055390" evidence="6">
    <location>
        <begin position="24"/>
        <end position="375"/>
    </location>
</feature>
<dbReference type="KEGG" id="ahm:TL08_01920"/>
<evidence type="ECO:0000313" key="8">
    <source>
        <dbReference type="Proteomes" id="UP000095210"/>
    </source>
</evidence>
<dbReference type="InterPro" id="IPR050492">
    <property type="entry name" value="Bact_metal-bind_prot9"/>
</dbReference>
<evidence type="ECO:0000256" key="3">
    <source>
        <dbReference type="ARBA" id="ARBA00022723"/>
    </source>
</evidence>
<dbReference type="InterPro" id="IPR006127">
    <property type="entry name" value="ZnuA-like"/>
</dbReference>
<dbReference type="GO" id="GO:0046872">
    <property type="term" value="F:metal ion binding"/>
    <property type="evidence" value="ECO:0007669"/>
    <property type="project" value="UniProtKB-KW"/>
</dbReference>
<keyword evidence="3" id="KW-0479">Metal-binding</keyword>
<evidence type="ECO:0000256" key="2">
    <source>
        <dbReference type="ARBA" id="ARBA00022448"/>
    </source>
</evidence>
<dbReference type="PROSITE" id="PS51257">
    <property type="entry name" value="PROKAR_LIPOPROTEIN"/>
    <property type="match status" value="1"/>
</dbReference>
<dbReference type="PANTHER" id="PTHR42953">
    <property type="entry name" value="HIGH-AFFINITY ZINC UPTAKE SYSTEM PROTEIN ZNUA-RELATED"/>
    <property type="match status" value="1"/>
</dbReference>
<evidence type="ECO:0000256" key="6">
    <source>
        <dbReference type="SAM" id="SignalP"/>
    </source>
</evidence>
<sequence length="375" mass="39505">MRSRLRRPAALVGGLAVTALTLAACGDGGAGQQGDAGDGSLRVAASTNVWGSVAQAVGGDEIEVVAIIDDPSADPHSYESTPRDAAEVQDSDLVVLNGGGYDEFMRSILDSIGSDKPTVDAAELVGVEGHSHAHEDESGHGEDDHAHDDEDHADEGEHGHGEDEHAEEDHGAEEHADEDHGTEDHSDAGHEHDHAHEHGEDNEHVWYDVDTVAAVADAVAAELGELDPDGAETYTANAEAFHAEIDTLRTQIEGIGAELDGEAHILSTEPLGQYVFEQAGLHDVTPTDFLRAVDAETDPPAAAIAEINEAVDSGEINALVFNPQTETSVTSRVRERAEAAGIPVVEFTETLPADQQDYLAWMSAQVDSLSVALTP</sequence>
<organism evidence="7 8">
    <name type="scientific">Actinoalloteichus hymeniacidonis</name>
    <dbReference type="NCBI Taxonomy" id="340345"/>
    <lineage>
        <taxon>Bacteria</taxon>
        <taxon>Bacillati</taxon>
        <taxon>Actinomycetota</taxon>
        <taxon>Actinomycetes</taxon>
        <taxon>Pseudonocardiales</taxon>
        <taxon>Pseudonocardiaceae</taxon>
        <taxon>Actinoalloteichus</taxon>
    </lineage>
</organism>
<keyword evidence="4 6" id="KW-0732">Signal</keyword>